<sequence>MYSIYIDRDDDIWLQHGNKIHAYESVDATLQKNPEFFRSEDRNVEDIISRWDLRLVTEGTNLQTVAAEAKLELLLR</sequence>
<evidence type="ECO:0000313" key="2">
    <source>
        <dbReference type="Proteomes" id="UP000225978"/>
    </source>
</evidence>
<accession>A0A1J0GV96</accession>
<evidence type="ECO:0000313" key="1">
    <source>
        <dbReference type="EMBL" id="APC46100.1"/>
    </source>
</evidence>
<keyword evidence="2" id="KW-1185">Reference proteome</keyword>
<organism evidence="1 2">
    <name type="scientific">Vibrio phage vB_VspP_pVa5</name>
    <dbReference type="NCBI Taxonomy" id="1913109"/>
    <lineage>
        <taxon>Viruses</taxon>
        <taxon>Duplodnaviria</taxon>
        <taxon>Heunggongvirae</taxon>
        <taxon>Uroviricota</taxon>
        <taxon>Caudoviricetes</taxon>
        <taxon>Schitoviridae</taxon>
        <taxon>Pontosvirinae</taxon>
        <taxon>Galateavirus</taxon>
        <taxon>Galateavirus PVA5</taxon>
    </lineage>
</organism>
<name>A0A1J0GV96_9CAUD</name>
<dbReference type="Proteomes" id="UP000225978">
    <property type="component" value="Segment"/>
</dbReference>
<protein>
    <submittedName>
        <fullName evidence="1">Uncharacterized protein</fullName>
    </submittedName>
</protein>
<dbReference type="EMBL" id="KX889068">
    <property type="protein sequence ID" value="APC46100.1"/>
    <property type="molecule type" value="Genomic_DNA"/>
</dbReference>
<gene>
    <name evidence="1" type="ORF">vBVspPpVa5_0099</name>
</gene>
<reference evidence="1 2" key="1">
    <citation type="journal article" date="2017" name="Viruses">
        <title>Stumbling across the Same Phage: Comparative Genomics of Widespread Temperate Phages Infecting the Fish Pathogen Vibrio anguillarum.</title>
        <authorList>
            <person name="Kalatzis P.G."/>
            <person name="Rorbo N.I."/>
            <person name="Castillo D."/>
            <person name="Mauritzen J.J."/>
            <person name="Jorgensen J."/>
            <person name="Kokkari C."/>
            <person name="Zhang F."/>
            <person name="Katharios P."/>
            <person name="Middelboe M."/>
        </authorList>
    </citation>
    <scope>NUCLEOTIDE SEQUENCE [LARGE SCALE GENOMIC DNA]</scope>
</reference>
<proteinExistence type="predicted"/>